<evidence type="ECO:0000256" key="10">
    <source>
        <dbReference type="SAM" id="Phobius"/>
    </source>
</evidence>
<dbReference type="InterPro" id="IPR036259">
    <property type="entry name" value="MFS_trans_sf"/>
</dbReference>
<name>G7JJ10_MEDTR</name>
<sequence>MTIEQHKDVESGHENTHRDLQEPFIQHGKDATVDYHDIESNKRAENGSIGMVLLSTFVAVCGSFSFGTCVGYSSPTQAAIRADLNLSISEFSMFGSLVTIGAMLGAITSGRITDFIGRKGAMRLSTGFCITGWLAVFFSKDPYSLDIGRFFTGYGIGVISYVVPVYIAEIAPKNLRGGLATTNQLMIVIGASVSFLLGSVLSWRKLALAGLLPCLSLLIGLCFIPESPRWLAKVGREKEFQVALRRLRGKNVDISNEADEILDYIETLQNLPKVKLLDLFQNKHARSVVIGVGLMVCQQSVGINGIGFYTSETFVAAGLSSGKIGTIAYACMQVPFTILGAILMDKSGRRPLITASASGTFLGCFMTGIAFFLKDQNLLLELVPILAVAGILIYVAAFSIGMGPVPWVIMSEIFPIHVKGTAGSLVVLINWLGAWVVSYTFNFLMSWSSPGTLFLYAGCSLLTILFVAKLVPETKGKTLEEIQACLNSSI</sequence>
<evidence type="ECO:0000256" key="9">
    <source>
        <dbReference type="SAM" id="MobiDB-lite"/>
    </source>
</evidence>
<keyword evidence="7 10" id="KW-0472">Membrane</keyword>
<evidence type="ECO:0000256" key="8">
    <source>
        <dbReference type="RuleBase" id="RU003346"/>
    </source>
</evidence>
<keyword evidence="6 10" id="KW-1133">Transmembrane helix</keyword>
<dbReference type="HOGENOM" id="CLU_001265_30_5_1"/>
<feature type="domain" description="Major facilitator superfamily (MFS) profile" evidence="11">
    <location>
        <begin position="55"/>
        <end position="475"/>
    </location>
</feature>
<dbReference type="CDD" id="cd17358">
    <property type="entry name" value="MFS_GLUT6_8_Class3_like"/>
    <property type="match status" value="1"/>
</dbReference>
<reference evidence="16" key="4">
    <citation type="journal article" date="2018" name="Nat. Plants">
        <title>Whole-genome landscape of Medicago truncatula symbiotic genes.</title>
        <authorList>
            <person name="Pecrix Y."/>
            <person name="Staton S.E."/>
            <person name="Sallet E."/>
            <person name="Lelandais-Briere C."/>
            <person name="Moreau S."/>
            <person name="Carrere S."/>
            <person name="Blein T."/>
            <person name="Jardinaud M.F."/>
            <person name="Latrasse D."/>
            <person name="Zouine M."/>
            <person name="Zahm M."/>
            <person name="Kreplak J."/>
            <person name="Mayjonade B."/>
            <person name="Satge C."/>
            <person name="Perez M."/>
            <person name="Cauet S."/>
            <person name="Marande W."/>
            <person name="Chantry-Darmon C."/>
            <person name="Lopez-Roques C."/>
            <person name="Bouchez O."/>
            <person name="Berard A."/>
            <person name="Debelle F."/>
            <person name="Munos S."/>
            <person name="Bendahmane A."/>
            <person name="Berges H."/>
            <person name="Niebel A."/>
            <person name="Buitink J."/>
            <person name="Frugier F."/>
            <person name="Benhamed M."/>
            <person name="Crespi M."/>
            <person name="Gouzy J."/>
            <person name="Gamas P."/>
        </authorList>
    </citation>
    <scope>NUCLEOTIDE SEQUENCE [LARGE SCALE GENOMIC DNA]</scope>
    <source>
        <strain evidence="16">cv. Jemalong A17</strain>
    </source>
</reference>
<dbReference type="InterPro" id="IPR050549">
    <property type="entry name" value="MFS_Trehalose_Transporter"/>
</dbReference>
<evidence type="ECO:0000256" key="5">
    <source>
        <dbReference type="ARBA" id="ARBA00022692"/>
    </source>
</evidence>
<dbReference type="Proteomes" id="UP000002051">
    <property type="component" value="Chromosome 4"/>
</dbReference>
<dbReference type="PaxDb" id="3880-AES91760"/>
<keyword evidence="4 13" id="KW-0762">Sugar transport</keyword>
<organism evidence="12 15">
    <name type="scientific">Medicago truncatula</name>
    <name type="common">Barrel medic</name>
    <name type="synonym">Medicago tribuloides</name>
    <dbReference type="NCBI Taxonomy" id="3880"/>
    <lineage>
        <taxon>Eukaryota</taxon>
        <taxon>Viridiplantae</taxon>
        <taxon>Streptophyta</taxon>
        <taxon>Embryophyta</taxon>
        <taxon>Tracheophyta</taxon>
        <taxon>Spermatophyta</taxon>
        <taxon>Magnoliopsida</taxon>
        <taxon>eudicotyledons</taxon>
        <taxon>Gunneridae</taxon>
        <taxon>Pentapetalae</taxon>
        <taxon>rosids</taxon>
        <taxon>fabids</taxon>
        <taxon>Fabales</taxon>
        <taxon>Fabaceae</taxon>
        <taxon>Papilionoideae</taxon>
        <taxon>50 kb inversion clade</taxon>
        <taxon>NPAAA clade</taxon>
        <taxon>Hologalegina</taxon>
        <taxon>IRL clade</taxon>
        <taxon>Trifolieae</taxon>
        <taxon>Medicago</taxon>
    </lineage>
</organism>
<dbReference type="PANTHER" id="PTHR48021:SF87">
    <property type="entry name" value="MAJOR FACILITATOR, SUGAR TRANSPORTER, MAJOR FACILITATOR SUPERFAMILY-RELATED"/>
    <property type="match status" value="1"/>
</dbReference>
<reference evidence="14" key="3">
    <citation type="submission" date="2015-04" db="UniProtKB">
        <authorList>
            <consortium name="EnsemblPlants"/>
        </authorList>
    </citation>
    <scope>IDENTIFICATION</scope>
    <source>
        <strain evidence="14">cv. Jemalong A17</strain>
    </source>
</reference>
<feature type="transmembrane region" description="Helical" evidence="10">
    <location>
        <begin position="453"/>
        <end position="471"/>
    </location>
</feature>
<dbReference type="InterPro" id="IPR005828">
    <property type="entry name" value="MFS_sugar_transport-like"/>
</dbReference>
<keyword evidence="3 8" id="KW-0813">Transport</keyword>
<feature type="transmembrane region" description="Helical" evidence="10">
    <location>
        <begin position="352"/>
        <end position="373"/>
    </location>
</feature>
<keyword evidence="5 10" id="KW-0812">Transmembrane</keyword>
<feature type="transmembrane region" description="Helical" evidence="10">
    <location>
        <begin position="52"/>
        <end position="74"/>
    </location>
</feature>
<dbReference type="PROSITE" id="PS50850">
    <property type="entry name" value="MFS"/>
    <property type="match status" value="1"/>
</dbReference>
<proteinExistence type="inferred from homology"/>
<evidence type="ECO:0000313" key="15">
    <source>
        <dbReference type="Proteomes" id="UP000002051"/>
    </source>
</evidence>
<evidence type="ECO:0000256" key="3">
    <source>
        <dbReference type="ARBA" id="ARBA00022448"/>
    </source>
</evidence>
<evidence type="ECO:0000256" key="6">
    <source>
        <dbReference type="ARBA" id="ARBA00022989"/>
    </source>
</evidence>
<comment type="similarity">
    <text evidence="2 8">Belongs to the major facilitator superfamily. Sugar transporter (TC 2.A.1.1) family.</text>
</comment>
<dbReference type="FunFam" id="1.20.1250.20:FF:000043">
    <property type="entry name" value="sugar transporter ERD6-like 6"/>
    <property type="match status" value="1"/>
</dbReference>
<reference evidence="13" key="5">
    <citation type="journal article" date="2018" name="Nat. Plants">
        <title>Whole-genome landscape of Medicago truncatula symbiotic genes.</title>
        <authorList>
            <person name="Pecrix Y."/>
            <person name="Gamas P."/>
            <person name="Carrere S."/>
        </authorList>
    </citation>
    <scope>NUCLEOTIDE SEQUENCE</scope>
    <source>
        <tissue evidence="13">Leaves</tissue>
    </source>
</reference>
<feature type="transmembrane region" description="Helical" evidence="10">
    <location>
        <begin position="421"/>
        <end position="441"/>
    </location>
</feature>
<feature type="transmembrane region" description="Helical" evidence="10">
    <location>
        <begin position="385"/>
        <end position="409"/>
    </location>
</feature>
<feature type="transmembrane region" description="Helical" evidence="10">
    <location>
        <begin position="86"/>
        <end position="108"/>
    </location>
</feature>
<dbReference type="OrthoDB" id="6133115at2759"/>
<dbReference type="Proteomes" id="UP000265566">
    <property type="component" value="Chromosome 4"/>
</dbReference>
<evidence type="ECO:0000313" key="16">
    <source>
        <dbReference type="Proteomes" id="UP000265566"/>
    </source>
</evidence>
<dbReference type="Gramene" id="rna26996">
    <property type="protein sequence ID" value="RHN64207.1"/>
    <property type="gene ID" value="gene26996"/>
</dbReference>
<dbReference type="EMBL" id="PSQE01000004">
    <property type="protein sequence ID" value="RHN64207.1"/>
    <property type="molecule type" value="Genomic_DNA"/>
</dbReference>
<evidence type="ECO:0000256" key="2">
    <source>
        <dbReference type="ARBA" id="ARBA00010992"/>
    </source>
</evidence>
<dbReference type="eggNOG" id="KOG0254">
    <property type="taxonomic scope" value="Eukaryota"/>
</dbReference>
<dbReference type="InterPro" id="IPR003663">
    <property type="entry name" value="Sugar/inositol_transpt"/>
</dbReference>
<evidence type="ECO:0000256" key="7">
    <source>
        <dbReference type="ARBA" id="ARBA00023136"/>
    </source>
</evidence>
<evidence type="ECO:0000313" key="12">
    <source>
        <dbReference type="EMBL" id="AES91760.1"/>
    </source>
</evidence>
<dbReference type="GO" id="GO:0055085">
    <property type="term" value="P:transmembrane transport"/>
    <property type="evidence" value="ECO:0000318"/>
    <property type="project" value="GO_Central"/>
</dbReference>
<dbReference type="OMA" id="WLMIPFI"/>
<dbReference type="EnsemblPlants" id="AES91760">
    <property type="protein sequence ID" value="AES91760"/>
    <property type="gene ID" value="MTR_4g118610"/>
</dbReference>
<feature type="transmembrane region" description="Helical" evidence="10">
    <location>
        <begin position="120"/>
        <end position="138"/>
    </location>
</feature>
<dbReference type="GO" id="GO:0016020">
    <property type="term" value="C:membrane"/>
    <property type="evidence" value="ECO:0000318"/>
    <property type="project" value="GO_Central"/>
</dbReference>
<feature type="transmembrane region" description="Helical" evidence="10">
    <location>
        <begin position="180"/>
        <end position="200"/>
    </location>
</feature>
<dbReference type="Gene3D" id="1.20.1250.20">
    <property type="entry name" value="MFS general substrate transporter like domains"/>
    <property type="match status" value="1"/>
</dbReference>
<dbReference type="ExpressionAtlas" id="G7JJ10">
    <property type="expression patterns" value="differential"/>
</dbReference>
<dbReference type="EMBL" id="CM001220">
    <property type="protein sequence ID" value="AES91760.1"/>
    <property type="molecule type" value="Genomic_DNA"/>
</dbReference>
<feature type="region of interest" description="Disordered" evidence="9">
    <location>
        <begin position="1"/>
        <end position="23"/>
    </location>
</feature>
<dbReference type="KEGG" id="mtr:11408464"/>
<dbReference type="GO" id="GO:0051119">
    <property type="term" value="F:sugar transmembrane transporter activity"/>
    <property type="evidence" value="ECO:0007669"/>
    <property type="project" value="InterPro"/>
</dbReference>
<protein>
    <submittedName>
        <fullName evidence="13">Putative major facilitator, sugar transporter, major facilitator superfamily</fullName>
    </submittedName>
    <submittedName>
        <fullName evidence="12">Sugar porter (SP) family MFS transporter</fullName>
    </submittedName>
</protein>
<evidence type="ECO:0000313" key="13">
    <source>
        <dbReference type="EMBL" id="RHN64207.1"/>
    </source>
</evidence>
<dbReference type="NCBIfam" id="TIGR00879">
    <property type="entry name" value="SP"/>
    <property type="match status" value="1"/>
</dbReference>
<comment type="subcellular location">
    <subcellularLocation>
        <location evidence="1">Membrane</location>
        <topology evidence="1">Multi-pass membrane protein</topology>
    </subcellularLocation>
</comment>
<dbReference type="PANTHER" id="PTHR48021">
    <property type="match status" value="1"/>
</dbReference>
<evidence type="ECO:0000313" key="14">
    <source>
        <dbReference type="EnsemblPlants" id="AES91760"/>
    </source>
</evidence>
<feature type="transmembrane region" description="Helical" evidence="10">
    <location>
        <begin position="206"/>
        <end position="224"/>
    </location>
</feature>
<dbReference type="SUPFAM" id="SSF103473">
    <property type="entry name" value="MFS general substrate transporter"/>
    <property type="match status" value="1"/>
</dbReference>
<dbReference type="Pfam" id="PF00083">
    <property type="entry name" value="Sugar_tr"/>
    <property type="match status" value="1"/>
</dbReference>
<dbReference type="AlphaFoldDB" id="G7JJ10"/>
<dbReference type="InterPro" id="IPR044775">
    <property type="entry name" value="MFS_ERD6/Tret1-like"/>
</dbReference>
<reference evidence="12 15" key="1">
    <citation type="journal article" date="2011" name="Nature">
        <title>The Medicago genome provides insight into the evolution of rhizobial symbioses.</title>
        <authorList>
            <person name="Young N.D."/>
            <person name="Debelle F."/>
            <person name="Oldroyd G.E."/>
            <person name="Geurts R."/>
            <person name="Cannon S.B."/>
            <person name="Udvardi M.K."/>
            <person name="Benedito V.A."/>
            <person name="Mayer K.F."/>
            <person name="Gouzy J."/>
            <person name="Schoof H."/>
            <person name="Van de Peer Y."/>
            <person name="Proost S."/>
            <person name="Cook D.R."/>
            <person name="Meyers B.C."/>
            <person name="Spannagl M."/>
            <person name="Cheung F."/>
            <person name="De Mita S."/>
            <person name="Krishnakumar V."/>
            <person name="Gundlach H."/>
            <person name="Zhou S."/>
            <person name="Mudge J."/>
            <person name="Bharti A.K."/>
            <person name="Murray J.D."/>
            <person name="Naoumkina M.A."/>
            <person name="Rosen B."/>
            <person name="Silverstein K.A."/>
            <person name="Tang H."/>
            <person name="Rombauts S."/>
            <person name="Zhao P.X."/>
            <person name="Zhou P."/>
            <person name="Barbe V."/>
            <person name="Bardou P."/>
            <person name="Bechner M."/>
            <person name="Bellec A."/>
            <person name="Berger A."/>
            <person name="Berges H."/>
            <person name="Bidwell S."/>
            <person name="Bisseling T."/>
            <person name="Choisne N."/>
            <person name="Couloux A."/>
            <person name="Denny R."/>
            <person name="Deshpande S."/>
            <person name="Dai X."/>
            <person name="Doyle J.J."/>
            <person name="Dudez A.M."/>
            <person name="Farmer A.D."/>
            <person name="Fouteau S."/>
            <person name="Franken C."/>
            <person name="Gibelin C."/>
            <person name="Gish J."/>
            <person name="Goldstein S."/>
            <person name="Gonzalez A.J."/>
            <person name="Green P.J."/>
            <person name="Hallab A."/>
            <person name="Hartog M."/>
            <person name="Hua A."/>
            <person name="Humphray S.J."/>
            <person name="Jeong D.H."/>
            <person name="Jing Y."/>
            <person name="Jocker A."/>
            <person name="Kenton S.M."/>
            <person name="Kim D.J."/>
            <person name="Klee K."/>
            <person name="Lai H."/>
            <person name="Lang C."/>
            <person name="Lin S."/>
            <person name="Macmil S.L."/>
            <person name="Magdelenat G."/>
            <person name="Matthews L."/>
            <person name="McCorrison J."/>
            <person name="Monaghan E.L."/>
            <person name="Mun J.H."/>
            <person name="Najar F.Z."/>
            <person name="Nicholson C."/>
            <person name="Noirot C."/>
            <person name="O'Bleness M."/>
            <person name="Paule C.R."/>
            <person name="Poulain J."/>
            <person name="Prion F."/>
            <person name="Qin B."/>
            <person name="Qu C."/>
            <person name="Retzel E.F."/>
            <person name="Riddle C."/>
            <person name="Sallet E."/>
            <person name="Samain S."/>
            <person name="Samson N."/>
            <person name="Sanders I."/>
            <person name="Saurat O."/>
            <person name="Scarpelli C."/>
            <person name="Schiex T."/>
            <person name="Segurens B."/>
            <person name="Severin A.J."/>
            <person name="Sherrier D.J."/>
            <person name="Shi R."/>
            <person name="Sims S."/>
            <person name="Singer S.R."/>
            <person name="Sinharoy S."/>
            <person name="Sterck L."/>
            <person name="Viollet A."/>
            <person name="Wang B.B."/>
            <person name="Wang K."/>
            <person name="Wang M."/>
            <person name="Wang X."/>
            <person name="Warfsmann J."/>
            <person name="Weissenbach J."/>
            <person name="White D.D."/>
            <person name="White J.D."/>
            <person name="Wiley G.B."/>
            <person name="Wincker P."/>
            <person name="Xing Y."/>
            <person name="Yang L."/>
            <person name="Yao Z."/>
            <person name="Ying F."/>
            <person name="Zhai J."/>
            <person name="Zhou L."/>
            <person name="Zuber A."/>
            <person name="Denarie J."/>
            <person name="Dixon R.A."/>
            <person name="May G.D."/>
            <person name="Schwartz D.C."/>
            <person name="Rogers J."/>
            <person name="Quetier F."/>
            <person name="Town C.D."/>
            <person name="Roe B.A."/>
        </authorList>
    </citation>
    <scope>NUCLEOTIDE SEQUENCE [LARGE SCALE GENOMIC DNA]</scope>
    <source>
        <strain evidence="12">A17</strain>
        <strain evidence="14 15">cv. Jemalong A17</strain>
    </source>
</reference>
<gene>
    <name evidence="14" type="primary">11408464</name>
    <name evidence="12" type="ordered locus">MTR_4g118610</name>
    <name evidence="13" type="ORF">MtrunA17_Chr4g0066581</name>
</gene>
<reference evidence="12 15" key="2">
    <citation type="journal article" date="2014" name="BMC Genomics">
        <title>An improved genome release (version Mt4.0) for the model legume Medicago truncatula.</title>
        <authorList>
            <person name="Tang H."/>
            <person name="Krishnakumar V."/>
            <person name="Bidwell S."/>
            <person name="Rosen B."/>
            <person name="Chan A."/>
            <person name="Zhou S."/>
            <person name="Gentzbittel L."/>
            <person name="Childs K.L."/>
            <person name="Yandell M."/>
            <person name="Gundlach H."/>
            <person name="Mayer K.F."/>
            <person name="Schwartz D.C."/>
            <person name="Town C.D."/>
        </authorList>
    </citation>
    <scope>GENOME REANNOTATION</scope>
    <source>
        <strain evidence="14 15">cv. Jemalong A17</strain>
    </source>
</reference>
<keyword evidence="15" id="KW-1185">Reference proteome</keyword>
<evidence type="ECO:0000256" key="1">
    <source>
        <dbReference type="ARBA" id="ARBA00004141"/>
    </source>
</evidence>
<dbReference type="PRINTS" id="PR00171">
    <property type="entry name" value="SUGRTRNSPORT"/>
</dbReference>
<accession>G7JJ10</accession>
<dbReference type="STRING" id="3880.G7JJ10"/>
<dbReference type="InterPro" id="IPR020846">
    <property type="entry name" value="MFS_dom"/>
</dbReference>
<dbReference type="GO" id="GO:0022857">
    <property type="term" value="F:transmembrane transporter activity"/>
    <property type="evidence" value="ECO:0000318"/>
    <property type="project" value="GO_Central"/>
</dbReference>
<evidence type="ECO:0000256" key="4">
    <source>
        <dbReference type="ARBA" id="ARBA00022597"/>
    </source>
</evidence>
<evidence type="ECO:0000259" key="11">
    <source>
        <dbReference type="PROSITE" id="PS50850"/>
    </source>
</evidence>
<feature type="transmembrane region" description="Helical" evidence="10">
    <location>
        <begin position="150"/>
        <end position="168"/>
    </location>
</feature>